<keyword evidence="4" id="KW-1185">Reference proteome</keyword>
<proteinExistence type="inferred from homology"/>
<dbReference type="PANTHER" id="PTHR18964:SF149">
    <property type="entry name" value="BIFUNCTIONAL UDP-N-ACETYLGLUCOSAMINE 2-EPIMERASE_N-ACETYLMANNOSAMINE KINASE"/>
    <property type="match status" value="1"/>
</dbReference>
<dbReference type="InterPro" id="IPR000600">
    <property type="entry name" value="ROK"/>
</dbReference>
<dbReference type="EMBL" id="CP068047">
    <property type="protein sequence ID" value="QQR36901.1"/>
    <property type="molecule type" value="Genomic_DNA"/>
</dbReference>
<gene>
    <name evidence="3" type="ORF">JI749_04520</name>
</gene>
<dbReference type="Gene3D" id="1.10.10.10">
    <property type="entry name" value="Winged helix-like DNA-binding domain superfamily/Winged helix DNA-binding domain"/>
    <property type="match status" value="1"/>
</dbReference>
<organism evidence="3 4">
    <name type="scientific">Devosia oryziradicis</name>
    <dbReference type="NCBI Taxonomy" id="2801335"/>
    <lineage>
        <taxon>Bacteria</taxon>
        <taxon>Pseudomonadati</taxon>
        <taxon>Pseudomonadota</taxon>
        <taxon>Alphaproteobacteria</taxon>
        <taxon>Hyphomicrobiales</taxon>
        <taxon>Devosiaceae</taxon>
        <taxon>Devosia</taxon>
    </lineage>
</organism>
<dbReference type="Proteomes" id="UP000595460">
    <property type="component" value="Chromosome"/>
</dbReference>
<feature type="domain" description="HTH marR-type" evidence="2">
    <location>
        <begin position="13"/>
        <end position="60"/>
    </location>
</feature>
<dbReference type="InterPro" id="IPR000835">
    <property type="entry name" value="HTH_MarR-typ"/>
</dbReference>
<dbReference type="Pfam" id="PF01047">
    <property type="entry name" value="MarR"/>
    <property type="match status" value="1"/>
</dbReference>
<dbReference type="InterPro" id="IPR036388">
    <property type="entry name" value="WH-like_DNA-bd_sf"/>
</dbReference>
<dbReference type="Gene3D" id="3.30.420.40">
    <property type="match status" value="2"/>
</dbReference>
<dbReference type="PANTHER" id="PTHR18964">
    <property type="entry name" value="ROK (REPRESSOR, ORF, KINASE) FAMILY"/>
    <property type="match status" value="1"/>
</dbReference>
<sequence length="403" mass="42174">MKTADPELMRAINRFHVLDTIRRHGAIARVEIGERTDLSATTVSAITASLLDDGLITVRHEGDIRSQTLRGRPRVMLALNPDAAWVVGAKLAANRIVFVATNFQGDVLASLVLPVRVDRIPTPVIADLVEDGVRRCVRDAGLGLNQIKTIALSLPGIIEHGTGKVLASSVLSDLDVSLHQAIAARLGIDTIIESDANAITMAQHWFGQARDRDDFVLVAIEDTLGLGVMHGGQLFRGAHGLSLTLGDMVMGAGGDNAVRLADLASEGAILALGQPDQRMSEAVRLGQGMAQVEGLLAAGDPGLRDAAARAGAALGIAIANLVALFAPPRVILVGTTLALGQHLLEPLRVAFANAIPASLTDLAEIVIDDAGDEFWARGAAAVALGELYGSPWGTTGPARHALQ</sequence>
<dbReference type="SUPFAM" id="SSF53067">
    <property type="entry name" value="Actin-like ATPase domain"/>
    <property type="match status" value="1"/>
</dbReference>
<dbReference type="InterPro" id="IPR036390">
    <property type="entry name" value="WH_DNA-bd_sf"/>
</dbReference>
<accession>A0ABX7BY60</accession>
<protein>
    <submittedName>
        <fullName evidence="3">ROK family transcriptional regulator</fullName>
    </submittedName>
</protein>
<reference evidence="3 4" key="1">
    <citation type="submission" date="2021-01" db="EMBL/GenBank/DDBJ databases">
        <title>Genome seq and assembly of Devosia sp. G19.</title>
        <authorList>
            <person name="Chhetri G."/>
        </authorList>
    </citation>
    <scope>NUCLEOTIDE SEQUENCE [LARGE SCALE GENOMIC DNA]</scope>
    <source>
        <strain evidence="3 4">G19</strain>
    </source>
</reference>
<evidence type="ECO:0000259" key="2">
    <source>
        <dbReference type="Pfam" id="PF01047"/>
    </source>
</evidence>
<dbReference type="Pfam" id="PF00480">
    <property type="entry name" value="ROK"/>
    <property type="match status" value="1"/>
</dbReference>
<comment type="similarity">
    <text evidence="1">Belongs to the ROK (NagC/XylR) family.</text>
</comment>
<evidence type="ECO:0000313" key="3">
    <source>
        <dbReference type="EMBL" id="QQR36901.1"/>
    </source>
</evidence>
<dbReference type="SUPFAM" id="SSF46785">
    <property type="entry name" value="Winged helix' DNA-binding domain"/>
    <property type="match status" value="1"/>
</dbReference>
<name>A0ABX7BY60_9HYPH</name>
<dbReference type="InterPro" id="IPR043129">
    <property type="entry name" value="ATPase_NBD"/>
</dbReference>
<dbReference type="RefSeq" id="WP_201659777.1">
    <property type="nucleotide sequence ID" value="NZ_CP068047.1"/>
</dbReference>
<evidence type="ECO:0000313" key="4">
    <source>
        <dbReference type="Proteomes" id="UP000595460"/>
    </source>
</evidence>
<evidence type="ECO:0000256" key="1">
    <source>
        <dbReference type="ARBA" id="ARBA00006479"/>
    </source>
</evidence>